<dbReference type="GO" id="GO:0006355">
    <property type="term" value="P:regulation of DNA-templated transcription"/>
    <property type="evidence" value="ECO:0007669"/>
    <property type="project" value="InterPro"/>
</dbReference>
<dbReference type="OrthoDB" id="999377at2759"/>
<dbReference type="SMART" id="SM01019">
    <property type="entry name" value="B3"/>
    <property type="match status" value="1"/>
</dbReference>
<feature type="domain" description="TF-B3" evidence="9">
    <location>
        <begin position="116"/>
        <end position="218"/>
    </location>
</feature>
<gene>
    <name evidence="10" type="ORF">COLO4_25151</name>
</gene>
<dbReference type="FunFam" id="2.40.330.10:FF:000001">
    <property type="entry name" value="Auxin response factor"/>
    <property type="match status" value="1"/>
</dbReference>
<name>A0A1R3I4I9_9ROSI</name>
<dbReference type="STRING" id="93759.A0A1R3I4I9"/>
<keyword evidence="6 8" id="KW-0539">Nucleus</keyword>
<evidence type="ECO:0000313" key="10">
    <source>
        <dbReference type="EMBL" id="OMO77474.1"/>
    </source>
</evidence>
<dbReference type="Proteomes" id="UP000187203">
    <property type="component" value="Unassembled WGS sequence"/>
</dbReference>
<dbReference type="Pfam" id="PF06507">
    <property type="entry name" value="ARF_AD"/>
    <property type="match status" value="1"/>
</dbReference>
<dbReference type="GO" id="GO:0009734">
    <property type="term" value="P:auxin-activated signaling pathway"/>
    <property type="evidence" value="ECO:0007669"/>
    <property type="project" value="UniProtKB-KW"/>
</dbReference>
<keyword evidence="7 8" id="KW-0927">Auxin signaling pathway</keyword>
<dbReference type="InterPro" id="IPR015300">
    <property type="entry name" value="DNA-bd_pseudobarrel_sf"/>
</dbReference>
<dbReference type="Gene3D" id="2.40.330.10">
    <property type="entry name" value="DNA-binding pseudobarrel domain"/>
    <property type="match status" value="1"/>
</dbReference>
<evidence type="ECO:0000313" key="11">
    <source>
        <dbReference type="Proteomes" id="UP000187203"/>
    </source>
</evidence>
<protein>
    <recommendedName>
        <fullName evidence="8">Auxin response factor</fullName>
    </recommendedName>
</protein>
<keyword evidence="4 8" id="KW-0238">DNA-binding</keyword>
<comment type="caution">
    <text evidence="10">The sequence shown here is derived from an EMBL/GenBank/DDBJ whole genome shotgun (WGS) entry which is preliminary data.</text>
</comment>
<dbReference type="SUPFAM" id="SSF101936">
    <property type="entry name" value="DNA-binding pseudobarrel domain"/>
    <property type="match status" value="1"/>
</dbReference>
<dbReference type="PANTHER" id="PTHR31384:SF79">
    <property type="entry name" value="AUXIN RESPONSE FACTOR 2"/>
    <property type="match status" value="1"/>
</dbReference>
<evidence type="ECO:0000256" key="7">
    <source>
        <dbReference type="ARBA" id="ARBA00023294"/>
    </source>
</evidence>
<evidence type="ECO:0000256" key="5">
    <source>
        <dbReference type="ARBA" id="ARBA00023163"/>
    </source>
</evidence>
<evidence type="ECO:0000256" key="2">
    <source>
        <dbReference type="ARBA" id="ARBA00007853"/>
    </source>
</evidence>
<comment type="function">
    <text evidence="8">Auxin response factors (ARFs) are transcriptional factors that bind specifically to the DNA sequence 5'-TGTCTC-3' found in the auxin-responsive promoter elements (AuxREs).</text>
</comment>
<reference evidence="11" key="1">
    <citation type="submission" date="2013-09" db="EMBL/GenBank/DDBJ databases">
        <title>Corchorus olitorius genome sequencing.</title>
        <authorList>
            <person name="Alam M."/>
            <person name="Haque M.S."/>
            <person name="Islam M.S."/>
            <person name="Emdad E.M."/>
            <person name="Islam M.M."/>
            <person name="Ahmed B."/>
            <person name="Halim A."/>
            <person name="Hossen Q.M.M."/>
            <person name="Hossain M.Z."/>
            <person name="Ahmed R."/>
            <person name="Khan M.M."/>
            <person name="Islam R."/>
            <person name="Rashid M.M."/>
            <person name="Khan S.A."/>
            <person name="Rahman M.S."/>
            <person name="Alam M."/>
            <person name="Yahiya A.S."/>
            <person name="Khan M.S."/>
            <person name="Azam M.S."/>
            <person name="Haque T."/>
            <person name="Lashkar M.Z.H."/>
            <person name="Akhand A.I."/>
            <person name="Morshed G."/>
            <person name="Roy S."/>
            <person name="Uddin K.S."/>
            <person name="Rabeya T."/>
            <person name="Hossain A.S."/>
            <person name="Chowdhury A."/>
            <person name="Snigdha A.R."/>
            <person name="Mortoza M.S."/>
            <person name="Matin S.A."/>
            <person name="Hoque S.M.E."/>
            <person name="Islam M.K."/>
            <person name="Roy D.K."/>
            <person name="Haider R."/>
            <person name="Moosa M.M."/>
            <person name="Elias S.M."/>
            <person name="Hasan A.M."/>
            <person name="Jahan S."/>
            <person name="Shafiuddin M."/>
            <person name="Mahmood N."/>
            <person name="Shommy N.S."/>
        </authorList>
    </citation>
    <scope>NUCLEOTIDE SEQUENCE [LARGE SCALE GENOMIC DNA]</scope>
    <source>
        <strain evidence="11">cv. O-4</strain>
    </source>
</reference>
<dbReference type="AlphaFoldDB" id="A0A1R3I4I9"/>
<evidence type="ECO:0000256" key="6">
    <source>
        <dbReference type="ARBA" id="ARBA00023242"/>
    </source>
</evidence>
<dbReference type="InterPro" id="IPR044835">
    <property type="entry name" value="ARF_plant"/>
</dbReference>
<evidence type="ECO:0000256" key="3">
    <source>
        <dbReference type="ARBA" id="ARBA00023015"/>
    </source>
</evidence>
<dbReference type="GO" id="GO:0003677">
    <property type="term" value="F:DNA binding"/>
    <property type="evidence" value="ECO:0007669"/>
    <property type="project" value="UniProtKB-KW"/>
</dbReference>
<organism evidence="10 11">
    <name type="scientific">Corchorus olitorius</name>
    <dbReference type="NCBI Taxonomy" id="93759"/>
    <lineage>
        <taxon>Eukaryota</taxon>
        <taxon>Viridiplantae</taxon>
        <taxon>Streptophyta</taxon>
        <taxon>Embryophyta</taxon>
        <taxon>Tracheophyta</taxon>
        <taxon>Spermatophyta</taxon>
        <taxon>Magnoliopsida</taxon>
        <taxon>eudicotyledons</taxon>
        <taxon>Gunneridae</taxon>
        <taxon>Pentapetalae</taxon>
        <taxon>rosids</taxon>
        <taxon>malvids</taxon>
        <taxon>Malvales</taxon>
        <taxon>Malvaceae</taxon>
        <taxon>Grewioideae</taxon>
        <taxon>Apeibeae</taxon>
        <taxon>Corchorus</taxon>
    </lineage>
</organism>
<keyword evidence="5 8" id="KW-0804">Transcription</keyword>
<evidence type="ECO:0000259" key="9">
    <source>
        <dbReference type="PROSITE" id="PS50863"/>
    </source>
</evidence>
<dbReference type="PROSITE" id="PS50863">
    <property type="entry name" value="B3"/>
    <property type="match status" value="1"/>
</dbReference>
<dbReference type="InterPro" id="IPR003340">
    <property type="entry name" value="B3_DNA-bd"/>
</dbReference>
<dbReference type="Pfam" id="PF02362">
    <property type="entry name" value="B3"/>
    <property type="match status" value="1"/>
</dbReference>
<comment type="subunit">
    <text evidence="8">Homodimers and heterodimers.</text>
</comment>
<sequence length="343" mass="39506">MDELEDPEMALYKALWHACAGPLVTVPQAGQLVLYFPQGHLEQVEANTNQVIDLPSYNFPSKILCRVINVQLKAEADTDEVFAQIALLPEPIQDLNSTSEMEPPLPPEPEFATYSFCKTLRPSDTSIHGGFSVLKRHADECLPPLDMSMQPPKQELVAKDLHGNEWRFEHIFRGQPRRHLLARGWANFVSSKRPVAGDAFVFLRGENGELRVGIRRRAMGQQRNLPSSTISSPADMFHQVLSTAWEALTRRTIFTISYKPRISPAEFIVPYNKYMESMRSNYSIGTRFQMRFEGEEAADIMRQDVDPVRWMDSKWRFLKVRWDESMPRPLSERVSPWELEHFD</sequence>
<dbReference type="EMBL" id="AWUE01018928">
    <property type="protein sequence ID" value="OMO77474.1"/>
    <property type="molecule type" value="Genomic_DNA"/>
</dbReference>
<evidence type="ECO:0000256" key="4">
    <source>
        <dbReference type="ARBA" id="ARBA00023125"/>
    </source>
</evidence>
<comment type="subcellular location">
    <subcellularLocation>
        <location evidence="1 8">Nucleus</location>
    </subcellularLocation>
</comment>
<keyword evidence="3 8" id="KW-0805">Transcription regulation</keyword>
<dbReference type="Gene3D" id="2.30.30.1040">
    <property type="match status" value="1"/>
</dbReference>
<proteinExistence type="inferred from homology"/>
<dbReference type="PANTHER" id="PTHR31384">
    <property type="entry name" value="AUXIN RESPONSE FACTOR 4-RELATED"/>
    <property type="match status" value="1"/>
</dbReference>
<dbReference type="GO" id="GO:0005634">
    <property type="term" value="C:nucleus"/>
    <property type="evidence" value="ECO:0007669"/>
    <property type="project" value="UniProtKB-SubCell"/>
</dbReference>
<keyword evidence="11" id="KW-1185">Reference proteome</keyword>
<evidence type="ECO:0000256" key="1">
    <source>
        <dbReference type="ARBA" id="ARBA00004123"/>
    </source>
</evidence>
<accession>A0A1R3I4I9</accession>
<comment type="similarity">
    <text evidence="2 8">Belongs to the ARF family.</text>
</comment>
<dbReference type="CDD" id="cd10017">
    <property type="entry name" value="B3_DNA"/>
    <property type="match status" value="1"/>
</dbReference>
<dbReference type="InterPro" id="IPR010525">
    <property type="entry name" value="ARF_dom"/>
</dbReference>
<evidence type="ECO:0000256" key="8">
    <source>
        <dbReference type="RuleBase" id="RU004561"/>
    </source>
</evidence>